<feature type="transmembrane region" description="Helical" evidence="1">
    <location>
        <begin position="12"/>
        <end position="35"/>
    </location>
</feature>
<evidence type="ECO:0000256" key="1">
    <source>
        <dbReference type="SAM" id="Phobius"/>
    </source>
</evidence>
<protein>
    <recommendedName>
        <fullName evidence="3">Poly-beta-1,6-N-acetyl-D-glucosamine biosynthesis protein PgaD</fullName>
    </recommendedName>
</protein>
<dbReference type="AlphaFoldDB" id="A0A382YLI7"/>
<keyword evidence="1" id="KW-1133">Transmembrane helix</keyword>
<feature type="non-terminal residue" evidence="2">
    <location>
        <position position="118"/>
    </location>
</feature>
<sequence length="118" mass="13349">MAKIKLRVGNELDALIIALLATSLFYGLLWVLFYYGLGNPAHRIFILLGGTWPTGIIQFVTVLAFIWAMLVLGSKSRKLNWETNALSLGLLPEEEHKVLLPKEINELRLSVSKLTEWQ</sequence>
<dbReference type="EMBL" id="UINC01176520">
    <property type="protein sequence ID" value="SVD83685.1"/>
    <property type="molecule type" value="Genomic_DNA"/>
</dbReference>
<keyword evidence="1" id="KW-0812">Transmembrane</keyword>
<evidence type="ECO:0008006" key="3">
    <source>
        <dbReference type="Google" id="ProtNLM"/>
    </source>
</evidence>
<name>A0A382YLI7_9ZZZZ</name>
<reference evidence="2" key="1">
    <citation type="submission" date="2018-05" db="EMBL/GenBank/DDBJ databases">
        <authorList>
            <person name="Lanie J.A."/>
            <person name="Ng W.-L."/>
            <person name="Kazmierczak K.M."/>
            <person name="Andrzejewski T.M."/>
            <person name="Davidsen T.M."/>
            <person name="Wayne K.J."/>
            <person name="Tettelin H."/>
            <person name="Glass J.I."/>
            <person name="Rusch D."/>
            <person name="Podicherti R."/>
            <person name="Tsui H.-C.T."/>
            <person name="Winkler M.E."/>
        </authorList>
    </citation>
    <scope>NUCLEOTIDE SEQUENCE</scope>
</reference>
<proteinExistence type="predicted"/>
<evidence type="ECO:0000313" key="2">
    <source>
        <dbReference type="EMBL" id="SVD83685.1"/>
    </source>
</evidence>
<gene>
    <name evidence="2" type="ORF">METZ01_LOCUS436539</name>
</gene>
<accession>A0A382YLI7</accession>
<organism evidence="2">
    <name type="scientific">marine metagenome</name>
    <dbReference type="NCBI Taxonomy" id="408172"/>
    <lineage>
        <taxon>unclassified sequences</taxon>
        <taxon>metagenomes</taxon>
        <taxon>ecological metagenomes</taxon>
    </lineage>
</organism>
<feature type="transmembrane region" description="Helical" evidence="1">
    <location>
        <begin position="55"/>
        <end position="73"/>
    </location>
</feature>
<keyword evidence="1" id="KW-0472">Membrane</keyword>